<keyword evidence="3" id="KW-1185">Reference proteome</keyword>
<evidence type="ECO:0000313" key="3">
    <source>
        <dbReference type="Proteomes" id="UP000054166"/>
    </source>
</evidence>
<evidence type="ECO:0000313" key="1">
    <source>
        <dbReference type="EMBL" id="KIM73639.1"/>
    </source>
</evidence>
<reference evidence="1" key="3">
    <citation type="submission" date="2015-02" db="EMBL/GenBank/DDBJ databases">
        <title>Evolutionary Origins and Diversification of the Mycorrhizal Mutualists.</title>
        <authorList>
            <consortium name="DOE Joint Genome Institute"/>
            <consortium name="Mycorrhizal Genomics Consortium"/>
            <person name="Kohler A."/>
            <person name="Kuo A."/>
            <person name="Nagy L.G."/>
            <person name="Floudas D."/>
            <person name="Copeland A."/>
            <person name="Barry K.W."/>
            <person name="Cichocki N."/>
            <person name="Veneault-Fourrey C."/>
            <person name="LaButti K."/>
            <person name="Lindquist E.A."/>
            <person name="Lipzen A."/>
            <person name="Lundell T."/>
            <person name="Morin E."/>
            <person name="Murat C."/>
            <person name="Riley R."/>
            <person name="Ohm R."/>
            <person name="Sun H."/>
            <person name="Tunlid A."/>
            <person name="Henrissat B."/>
            <person name="Grigoriev I.V."/>
            <person name="Hibbett D.S."/>
            <person name="Martin F."/>
        </authorList>
    </citation>
    <scope>NUCLEOTIDE SEQUENCE</scope>
    <source>
        <strain evidence="1 3">F 1598</strain>
    </source>
</reference>
<organism evidence="1 3">
    <name type="scientific">Piloderma croceum (strain F 1598)</name>
    <dbReference type="NCBI Taxonomy" id="765440"/>
    <lineage>
        <taxon>Eukaryota</taxon>
        <taxon>Fungi</taxon>
        <taxon>Dikarya</taxon>
        <taxon>Basidiomycota</taxon>
        <taxon>Agaricomycotina</taxon>
        <taxon>Agaricomycetes</taxon>
        <taxon>Agaricomycetidae</taxon>
        <taxon>Atheliales</taxon>
        <taxon>Atheliaceae</taxon>
        <taxon>Piloderma</taxon>
    </lineage>
</organism>
<proteinExistence type="predicted"/>
<name>A0A0C3F0H3_PILCF</name>
<evidence type="ECO:0000313" key="2">
    <source>
        <dbReference type="EMBL" id="KIM73640.1"/>
    </source>
</evidence>
<reference evidence="1 3" key="1">
    <citation type="submission" date="2014-04" db="EMBL/GenBank/DDBJ databases">
        <authorList>
            <consortium name="DOE Joint Genome Institute"/>
            <person name="Kuo A."/>
            <person name="Tarkka M."/>
            <person name="Buscot F."/>
            <person name="Kohler A."/>
            <person name="Nagy L.G."/>
            <person name="Floudas D."/>
            <person name="Copeland A."/>
            <person name="Barry K.W."/>
            <person name="Cichocki N."/>
            <person name="Veneault-Fourrey C."/>
            <person name="LaButti K."/>
            <person name="Lindquist E.A."/>
            <person name="Lipzen A."/>
            <person name="Lundell T."/>
            <person name="Morin E."/>
            <person name="Murat C."/>
            <person name="Sun H."/>
            <person name="Tunlid A."/>
            <person name="Henrissat B."/>
            <person name="Grigoriev I.V."/>
            <person name="Hibbett D.S."/>
            <person name="Martin F."/>
            <person name="Nordberg H.P."/>
            <person name="Cantor M.N."/>
            <person name="Hua S.X."/>
        </authorList>
    </citation>
    <scope>NUCLEOTIDE SEQUENCE [LARGE SCALE GENOMIC DNA]</scope>
    <source>
        <strain evidence="1 3">F 1598</strain>
    </source>
</reference>
<protein>
    <recommendedName>
        <fullName evidence="4">DNA2/NAM7 helicase helicase domain-containing protein</fullName>
    </recommendedName>
</protein>
<dbReference type="OrthoDB" id="2340858at2759"/>
<dbReference type="EMBL" id="KN833077">
    <property type="protein sequence ID" value="KIM73640.1"/>
    <property type="molecule type" value="Genomic_DNA"/>
</dbReference>
<dbReference type="HOGENOM" id="CLU_600072_0_0_1"/>
<reference evidence="3" key="2">
    <citation type="submission" date="2015-01" db="EMBL/GenBank/DDBJ databases">
        <title>Evolutionary Origins and Diversification of the Mycorrhizal Mutualists.</title>
        <authorList>
            <consortium name="DOE Joint Genome Institute"/>
            <consortium name="Mycorrhizal Genomics Consortium"/>
            <person name="Kohler A."/>
            <person name="Kuo A."/>
            <person name="Nagy L.G."/>
            <person name="Floudas D."/>
            <person name="Copeland A."/>
            <person name="Barry K.W."/>
            <person name="Cichocki N."/>
            <person name="Veneault-Fourrey C."/>
            <person name="LaButti K."/>
            <person name="Lindquist E.A."/>
            <person name="Lipzen A."/>
            <person name="Lundell T."/>
            <person name="Morin E."/>
            <person name="Murat C."/>
            <person name="Riley R."/>
            <person name="Ohm R."/>
            <person name="Sun H."/>
            <person name="Tunlid A."/>
            <person name="Henrissat B."/>
            <person name="Grigoriev I.V."/>
            <person name="Hibbett D.S."/>
            <person name="Martin F."/>
        </authorList>
    </citation>
    <scope>NUCLEOTIDE SEQUENCE [LARGE SCALE GENOMIC DNA]</scope>
    <source>
        <strain evidence="2 3">F 1598</strain>
    </source>
</reference>
<sequence length="456" mass="51342">MYGCFKVCVGHQNYNFLVAFSGLNALFQFRLPRKPLKVSRVSTATFPGSYYVAGSEPHTHNLPAMANDTHRVFWCFIKNGYNPFEVTAPVNASISLKDLVWEKGKNGILNGTDAKDLVLCKLEVLEPAEPLMLSQFPLEPVASSIHIFVKCQSSGTLKCGCSPSLSGDTKCFQSDDQFQIDWLFELHSKIWNRKDLEQNLFYKLEITAAHYVELQKCLKSLYLNHTSEDYQNYDVLSIKLNILHDDENEVENGKDEEDNYGMDDELCAFFPTTITYMDLSSLELQYPMLPIPNPLLIRQEYHIITHMLNEQPEGNAGSTVISGPPGTGKTAYLHLEIIRSMIKGVSFLYQTIEGDVYHVSDSVMLINGWLAKEYIVAFIDTNTFSYAPKHILINPRIQIVLTSSPKGSKQQWMSHEELFLTGLVTSLCVDNNTENWCHSSASILAGASKPALPLEI</sequence>
<accession>A0A0C3F0H3</accession>
<evidence type="ECO:0008006" key="4">
    <source>
        <dbReference type="Google" id="ProtNLM"/>
    </source>
</evidence>
<gene>
    <name evidence="1" type="ORF">PILCRDRAFT_15071</name>
    <name evidence="2" type="ORF">PILCRDRAFT_15072</name>
</gene>
<dbReference type="Proteomes" id="UP000054166">
    <property type="component" value="Unassembled WGS sequence"/>
</dbReference>
<dbReference type="AlphaFoldDB" id="A0A0C3F0H3"/>
<dbReference type="EMBL" id="KN833077">
    <property type="protein sequence ID" value="KIM73639.1"/>
    <property type="molecule type" value="Genomic_DNA"/>
</dbReference>